<dbReference type="InterPro" id="IPR003737">
    <property type="entry name" value="GlcNAc_PI_deacetylase-related"/>
</dbReference>
<dbReference type="Pfam" id="PF02585">
    <property type="entry name" value="PIG-L"/>
    <property type="match status" value="1"/>
</dbReference>
<accession>A0A858RIL0</accession>
<dbReference type="EMBL" id="CP051774">
    <property type="protein sequence ID" value="QJE96374.1"/>
    <property type="molecule type" value="Genomic_DNA"/>
</dbReference>
<name>A0A858RIL0_9BACT</name>
<sequence>MLKKLSQRLADPLFYRKRLRQLLRPLFPPRRPRAVSLDELLAVEGPWLVVTAHPDDELFASGLLCELSERGREVHILCLTKGEGGITGGSSREELGRIREGELRNSSAALGVSGVSFLGHPDPLGQQYRTFAPQVPISQLTDQIREHLRIHRPAAVITHGSGGEYWHPAHLLVREAVLQAAGGEHHLLTIHAWQDGHALPGMLNRDDPADLLIDASGHREQRLAAFRAHRSQLSYFTERGGGSIEGFVDRTAKEAYRHFPICH</sequence>
<proteinExistence type="predicted"/>
<protein>
    <submittedName>
        <fullName evidence="1">PIG-L family deacetylase</fullName>
    </submittedName>
</protein>
<dbReference type="KEGG" id="luo:HHL09_11455"/>
<dbReference type="Gene3D" id="3.40.50.10320">
    <property type="entry name" value="LmbE-like"/>
    <property type="match status" value="1"/>
</dbReference>
<dbReference type="PANTHER" id="PTHR12993:SF11">
    <property type="entry name" value="N-ACETYLGLUCOSAMINYL-PHOSPHATIDYLINOSITOL DE-N-ACETYLASE"/>
    <property type="match status" value="1"/>
</dbReference>
<dbReference type="Proteomes" id="UP000501812">
    <property type="component" value="Chromosome"/>
</dbReference>
<dbReference type="AlphaFoldDB" id="A0A858RIL0"/>
<gene>
    <name evidence="1" type="ORF">HHL09_11455</name>
</gene>
<organism evidence="1 2">
    <name type="scientific">Luteolibacter luteus</name>
    <dbReference type="NCBI Taxonomy" id="2728835"/>
    <lineage>
        <taxon>Bacteria</taxon>
        <taxon>Pseudomonadati</taxon>
        <taxon>Verrucomicrobiota</taxon>
        <taxon>Verrucomicrobiia</taxon>
        <taxon>Verrucomicrobiales</taxon>
        <taxon>Verrucomicrobiaceae</taxon>
        <taxon>Luteolibacter</taxon>
    </lineage>
</organism>
<dbReference type="InterPro" id="IPR024078">
    <property type="entry name" value="LmbE-like_dom_sf"/>
</dbReference>
<reference evidence="1 2" key="1">
    <citation type="submission" date="2020-04" db="EMBL/GenBank/DDBJ databases">
        <title>Luteolibacter sp. G-1-1-1 isolated from soil.</title>
        <authorList>
            <person name="Dahal R.H."/>
        </authorList>
    </citation>
    <scope>NUCLEOTIDE SEQUENCE [LARGE SCALE GENOMIC DNA]</scope>
    <source>
        <strain evidence="1 2">G-1-1-1</strain>
    </source>
</reference>
<dbReference type="RefSeq" id="WP_169454775.1">
    <property type="nucleotide sequence ID" value="NZ_CP051774.1"/>
</dbReference>
<dbReference type="PANTHER" id="PTHR12993">
    <property type="entry name" value="N-ACETYLGLUCOSAMINYL-PHOSPHATIDYLINOSITOL DE-N-ACETYLASE-RELATED"/>
    <property type="match status" value="1"/>
</dbReference>
<keyword evidence="2" id="KW-1185">Reference proteome</keyword>
<evidence type="ECO:0000313" key="1">
    <source>
        <dbReference type="EMBL" id="QJE96374.1"/>
    </source>
</evidence>
<dbReference type="SUPFAM" id="SSF102588">
    <property type="entry name" value="LmbE-like"/>
    <property type="match status" value="1"/>
</dbReference>
<evidence type="ECO:0000313" key="2">
    <source>
        <dbReference type="Proteomes" id="UP000501812"/>
    </source>
</evidence>
<dbReference type="GO" id="GO:0016811">
    <property type="term" value="F:hydrolase activity, acting on carbon-nitrogen (but not peptide) bonds, in linear amides"/>
    <property type="evidence" value="ECO:0007669"/>
    <property type="project" value="TreeGrafter"/>
</dbReference>